<protein>
    <submittedName>
        <fullName evidence="1">Uncharacterized protein</fullName>
    </submittedName>
</protein>
<dbReference type="AlphaFoldDB" id="A0A1Y1YIW1"/>
<comment type="caution">
    <text evidence="1">The sequence shown here is derived from an EMBL/GenBank/DDBJ whole genome shotgun (WGS) entry which is preliminary data.</text>
</comment>
<proteinExistence type="predicted"/>
<gene>
    <name evidence="1" type="ORF">BCR34DRAFT_593382</name>
</gene>
<evidence type="ECO:0000313" key="2">
    <source>
        <dbReference type="Proteomes" id="UP000193144"/>
    </source>
</evidence>
<evidence type="ECO:0000313" key="1">
    <source>
        <dbReference type="EMBL" id="ORX97803.1"/>
    </source>
</evidence>
<accession>A0A1Y1YIW1</accession>
<organism evidence="1 2">
    <name type="scientific">Clohesyomyces aquaticus</name>
    <dbReference type="NCBI Taxonomy" id="1231657"/>
    <lineage>
        <taxon>Eukaryota</taxon>
        <taxon>Fungi</taxon>
        <taxon>Dikarya</taxon>
        <taxon>Ascomycota</taxon>
        <taxon>Pezizomycotina</taxon>
        <taxon>Dothideomycetes</taxon>
        <taxon>Pleosporomycetidae</taxon>
        <taxon>Pleosporales</taxon>
        <taxon>Lindgomycetaceae</taxon>
        <taxon>Clohesyomyces</taxon>
    </lineage>
</organism>
<sequence>MSQLDIPNRAAIITLYLTGSGWTQISTMLAVSPTGAQTLFKRVCARAGVPPHRDPHQLSLLLKHLDDSLRSGRPERFPEGSAVANALRETALRDEAHQDQPHKRTIEEVEAAEGVRIPYSTGYKVLKTEEVVKRSAPRKIKLDLENKDFRNHFSQWSLRKLDEGCIFVFSDEMSVETNHYQKQAPVSMPVGADPFEYSRPPPNTFKLVMVWGAVCKGHNMEGIGPGPFHI</sequence>
<dbReference type="EMBL" id="MCFA01000227">
    <property type="protein sequence ID" value="ORX97803.1"/>
    <property type="molecule type" value="Genomic_DNA"/>
</dbReference>
<dbReference type="OrthoDB" id="3940787at2759"/>
<reference evidence="1 2" key="1">
    <citation type="submission" date="2016-07" db="EMBL/GenBank/DDBJ databases">
        <title>Pervasive Adenine N6-methylation of Active Genes in Fungi.</title>
        <authorList>
            <consortium name="DOE Joint Genome Institute"/>
            <person name="Mondo S.J."/>
            <person name="Dannebaum R.O."/>
            <person name="Kuo R.C."/>
            <person name="Labutti K."/>
            <person name="Haridas S."/>
            <person name="Kuo A."/>
            <person name="Salamov A."/>
            <person name="Ahrendt S.R."/>
            <person name="Lipzen A."/>
            <person name="Sullivan W."/>
            <person name="Andreopoulos W.B."/>
            <person name="Clum A."/>
            <person name="Lindquist E."/>
            <person name="Daum C."/>
            <person name="Ramamoorthy G.K."/>
            <person name="Gryganskyi A."/>
            <person name="Culley D."/>
            <person name="Magnuson J.K."/>
            <person name="James T.Y."/>
            <person name="O'Malley M.A."/>
            <person name="Stajich J.E."/>
            <person name="Spatafora J.W."/>
            <person name="Visel A."/>
            <person name="Grigoriev I.V."/>
        </authorList>
    </citation>
    <scope>NUCLEOTIDE SEQUENCE [LARGE SCALE GENOMIC DNA]</scope>
    <source>
        <strain evidence="1 2">CBS 115471</strain>
    </source>
</reference>
<dbReference type="Proteomes" id="UP000193144">
    <property type="component" value="Unassembled WGS sequence"/>
</dbReference>
<keyword evidence="2" id="KW-1185">Reference proteome</keyword>
<name>A0A1Y1YIW1_9PLEO</name>